<proteinExistence type="predicted"/>
<dbReference type="EMBL" id="MU865355">
    <property type="protein sequence ID" value="KAK4226022.1"/>
    <property type="molecule type" value="Genomic_DNA"/>
</dbReference>
<accession>A0AAN7GW09</accession>
<evidence type="ECO:0000313" key="3">
    <source>
        <dbReference type="Proteomes" id="UP001301958"/>
    </source>
</evidence>
<evidence type="ECO:0000256" key="1">
    <source>
        <dbReference type="SAM" id="SignalP"/>
    </source>
</evidence>
<gene>
    <name evidence="2" type="ORF">QBC38DRAFT_481595</name>
</gene>
<organism evidence="2 3">
    <name type="scientific">Podospora fimiseda</name>
    <dbReference type="NCBI Taxonomy" id="252190"/>
    <lineage>
        <taxon>Eukaryota</taxon>
        <taxon>Fungi</taxon>
        <taxon>Dikarya</taxon>
        <taxon>Ascomycota</taxon>
        <taxon>Pezizomycotina</taxon>
        <taxon>Sordariomycetes</taxon>
        <taxon>Sordariomycetidae</taxon>
        <taxon>Sordariales</taxon>
        <taxon>Podosporaceae</taxon>
        <taxon>Podospora</taxon>
    </lineage>
</organism>
<feature type="chain" id="PRO_5042878554" evidence="1">
    <location>
        <begin position="17"/>
        <end position="166"/>
    </location>
</feature>
<dbReference type="AlphaFoldDB" id="A0AAN7GW09"/>
<reference evidence="2" key="1">
    <citation type="journal article" date="2023" name="Mol. Phylogenet. Evol.">
        <title>Genome-scale phylogeny and comparative genomics of the fungal order Sordariales.</title>
        <authorList>
            <person name="Hensen N."/>
            <person name="Bonometti L."/>
            <person name="Westerberg I."/>
            <person name="Brannstrom I.O."/>
            <person name="Guillou S."/>
            <person name="Cros-Aarteil S."/>
            <person name="Calhoun S."/>
            <person name="Haridas S."/>
            <person name="Kuo A."/>
            <person name="Mondo S."/>
            <person name="Pangilinan J."/>
            <person name="Riley R."/>
            <person name="LaButti K."/>
            <person name="Andreopoulos B."/>
            <person name="Lipzen A."/>
            <person name="Chen C."/>
            <person name="Yan M."/>
            <person name="Daum C."/>
            <person name="Ng V."/>
            <person name="Clum A."/>
            <person name="Steindorff A."/>
            <person name="Ohm R.A."/>
            <person name="Martin F."/>
            <person name="Silar P."/>
            <person name="Natvig D.O."/>
            <person name="Lalanne C."/>
            <person name="Gautier V."/>
            <person name="Ament-Velasquez S.L."/>
            <person name="Kruys A."/>
            <person name="Hutchinson M.I."/>
            <person name="Powell A.J."/>
            <person name="Barry K."/>
            <person name="Miller A.N."/>
            <person name="Grigoriev I.V."/>
            <person name="Debuchy R."/>
            <person name="Gladieux P."/>
            <person name="Hiltunen Thoren M."/>
            <person name="Johannesson H."/>
        </authorList>
    </citation>
    <scope>NUCLEOTIDE SEQUENCE</scope>
    <source>
        <strain evidence="2">CBS 990.96</strain>
    </source>
</reference>
<keyword evidence="3" id="KW-1185">Reference proteome</keyword>
<reference evidence="2" key="2">
    <citation type="submission" date="2023-05" db="EMBL/GenBank/DDBJ databases">
        <authorList>
            <consortium name="Lawrence Berkeley National Laboratory"/>
            <person name="Steindorff A."/>
            <person name="Hensen N."/>
            <person name="Bonometti L."/>
            <person name="Westerberg I."/>
            <person name="Brannstrom I.O."/>
            <person name="Guillou S."/>
            <person name="Cros-Aarteil S."/>
            <person name="Calhoun S."/>
            <person name="Haridas S."/>
            <person name="Kuo A."/>
            <person name="Mondo S."/>
            <person name="Pangilinan J."/>
            <person name="Riley R."/>
            <person name="Labutti K."/>
            <person name="Andreopoulos B."/>
            <person name="Lipzen A."/>
            <person name="Chen C."/>
            <person name="Yanf M."/>
            <person name="Daum C."/>
            <person name="Ng V."/>
            <person name="Clum A."/>
            <person name="Ohm R."/>
            <person name="Martin F."/>
            <person name="Silar P."/>
            <person name="Natvig D."/>
            <person name="Lalanne C."/>
            <person name="Gautier V."/>
            <person name="Ament-Velasquez S.L."/>
            <person name="Kruys A."/>
            <person name="Hutchinson M.I."/>
            <person name="Powell A.J."/>
            <person name="Barry K."/>
            <person name="Miller A.N."/>
            <person name="Grigoriev I.V."/>
            <person name="Debuchy R."/>
            <person name="Gladieux P."/>
            <person name="Thoren M.H."/>
            <person name="Johannesson H."/>
        </authorList>
    </citation>
    <scope>NUCLEOTIDE SEQUENCE</scope>
    <source>
        <strain evidence="2">CBS 990.96</strain>
    </source>
</reference>
<feature type="signal peptide" evidence="1">
    <location>
        <begin position="1"/>
        <end position="16"/>
    </location>
</feature>
<protein>
    <submittedName>
        <fullName evidence="2">Uncharacterized protein</fullName>
    </submittedName>
</protein>
<evidence type="ECO:0000313" key="2">
    <source>
        <dbReference type="EMBL" id="KAK4226022.1"/>
    </source>
</evidence>
<dbReference type="Proteomes" id="UP001301958">
    <property type="component" value="Unassembled WGS sequence"/>
</dbReference>
<comment type="caution">
    <text evidence="2">The sequence shown here is derived from an EMBL/GenBank/DDBJ whole genome shotgun (WGS) entry which is preliminary data.</text>
</comment>
<keyword evidence="1" id="KW-0732">Signal</keyword>
<sequence length="166" mass="17453">MKSSFFLSILTGLTSAATVEPINSILNSLTTVPTGVLQLGSDGVIRSYGPDLKTVLDFAPLDPAQISELVTMARSNSIIADRIPDFKGVNGHDVPIKELAEPPAAITDALVAAANLDYPLDSTPVVNPLVEKRNDCGNVLCKNISVCKNSGCVFCFFFVPGIGACV</sequence>
<name>A0AAN7GW09_9PEZI</name>